<organism evidence="8 9">
    <name type="scientific">Glycine soja</name>
    <name type="common">Wild soybean</name>
    <dbReference type="NCBI Taxonomy" id="3848"/>
    <lineage>
        <taxon>Eukaryota</taxon>
        <taxon>Viridiplantae</taxon>
        <taxon>Streptophyta</taxon>
        <taxon>Embryophyta</taxon>
        <taxon>Tracheophyta</taxon>
        <taxon>Spermatophyta</taxon>
        <taxon>Magnoliopsida</taxon>
        <taxon>eudicotyledons</taxon>
        <taxon>Gunneridae</taxon>
        <taxon>Pentapetalae</taxon>
        <taxon>rosids</taxon>
        <taxon>fabids</taxon>
        <taxon>Fabales</taxon>
        <taxon>Fabaceae</taxon>
        <taxon>Papilionoideae</taxon>
        <taxon>50 kb inversion clade</taxon>
        <taxon>NPAAA clade</taxon>
        <taxon>indigoferoid/millettioid clade</taxon>
        <taxon>Phaseoleae</taxon>
        <taxon>Glycine</taxon>
        <taxon>Glycine subgen. Soja</taxon>
    </lineage>
</organism>
<keyword evidence="9" id="KW-1185">Reference proteome</keyword>
<dbReference type="EMBL" id="QZWG01000018">
    <property type="protein sequence ID" value="RZB52470.1"/>
    <property type="molecule type" value="Genomic_DNA"/>
</dbReference>
<proteinExistence type="inferred from homology"/>
<protein>
    <submittedName>
        <fullName evidence="8">Protein RALF-like 33 isoform A</fullName>
    </submittedName>
</protein>
<reference evidence="8 9" key="1">
    <citation type="submission" date="2018-09" db="EMBL/GenBank/DDBJ databases">
        <title>A high-quality reference genome of wild soybean provides a powerful tool to mine soybean genomes.</title>
        <authorList>
            <person name="Xie M."/>
            <person name="Chung C.Y.L."/>
            <person name="Li M.-W."/>
            <person name="Wong F.-L."/>
            <person name="Chan T.-F."/>
            <person name="Lam H.-M."/>
        </authorList>
    </citation>
    <scope>NUCLEOTIDE SEQUENCE [LARGE SCALE GENOMIC DNA]</scope>
    <source>
        <strain evidence="9">cv. W05</strain>
        <tissue evidence="8">Hypocotyl of etiolated seedlings</tissue>
    </source>
</reference>
<name>A0A445FU82_GLYSO</name>
<evidence type="ECO:0000256" key="7">
    <source>
        <dbReference type="SAM" id="SignalP"/>
    </source>
</evidence>
<keyword evidence="5 7" id="KW-0732">Signal</keyword>
<dbReference type="AlphaFoldDB" id="A0A445FU82"/>
<evidence type="ECO:0000256" key="2">
    <source>
        <dbReference type="ARBA" id="ARBA00009178"/>
    </source>
</evidence>
<evidence type="ECO:0000256" key="3">
    <source>
        <dbReference type="ARBA" id="ARBA00022525"/>
    </source>
</evidence>
<evidence type="ECO:0000313" key="8">
    <source>
        <dbReference type="EMBL" id="RZB52470.1"/>
    </source>
</evidence>
<accession>A0A445FU82</accession>
<feature type="signal peptide" evidence="7">
    <location>
        <begin position="1"/>
        <end position="25"/>
    </location>
</feature>
<keyword evidence="4" id="KW-0372">Hormone</keyword>
<gene>
    <name evidence="8" type="ORF">D0Y65_048794</name>
</gene>
<keyword evidence="3" id="KW-0964">Secreted</keyword>
<dbReference type="GO" id="GO:0005576">
    <property type="term" value="C:extracellular region"/>
    <property type="evidence" value="ECO:0007669"/>
    <property type="project" value="UniProtKB-SubCell"/>
</dbReference>
<dbReference type="GO" id="GO:0009506">
    <property type="term" value="C:plasmodesma"/>
    <property type="evidence" value="ECO:0007669"/>
    <property type="project" value="TreeGrafter"/>
</dbReference>
<comment type="caution">
    <text evidence="8">The sequence shown here is derived from an EMBL/GenBank/DDBJ whole genome shotgun (WGS) entry which is preliminary data.</text>
</comment>
<dbReference type="PANTHER" id="PTHR33136:SF13">
    <property type="entry name" value="OS10G0328900 PROTEIN"/>
    <property type="match status" value="1"/>
</dbReference>
<evidence type="ECO:0000256" key="5">
    <source>
        <dbReference type="ARBA" id="ARBA00022729"/>
    </source>
</evidence>
<dbReference type="GO" id="GO:0019722">
    <property type="term" value="P:calcium-mediated signaling"/>
    <property type="evidence" value="ECO:0007669"/>
    <property type="project" value="TreeGrafter"/>
</dbReference>
<evidence type="ECO:0000256" key="1">
    <source>
        <dbReference type="ARBA" id="ARBA00004613"/>
    </source>
</evidence>
<feature type="chain" id="PRO_5019187928" evidence="7">
    <location>
        <begin position="26"/>
        <end position="149"/>
    </location>
</feature>
<dbReference type="InterPro" id="IPR008801">
    <property type="entry name" value="RALF"/>
</dbReference>
<evidence type="ECO:0000256" key="4">
    <source>
        <dbReference type="ARBA" id="ARBA00022702"/>
    </source>
</evidence>
<comment type="subcellular location">
    <subcellularLocation>
        <location evidence="1">Secreted</location>
    </subcellularLocation>
</comment>
<dbReference type="GO" id="GO:0005179">
    <property type="term" value="F:hormone activity"/>
    <property type="evidence" value="ECO:0007669"/>
    <property type="project" value="UniProtKB-KW"/>
</dbReference>
<evidence type="ECO:0000313" key="9">
    <source>
        <dbReference type="Proteomes" id="UP000289340"/>
    </source>
</evidence>
<comment type="similarity">
    <text evidence="2">Belongs to the plant rapid alkalinization factor (RALF) family.</text>
</comment>
<dbReference type="PANTHER" id="PTHR33136">
    <property type="entry name" value="RAPID ALKALINIZATION FACTOR-LIKE"/>
    <property type="match status" value="1"/>
</dbReference>
<keyword evidence="6" id="KW-1015">Disulfide bond</keyword>
<sequence length="149" mass="16406">MAQSYSWLFLATCATLFLLISSATTADAGGAGTAPGMEMTWMPSISMEGAEEEFMLDNEINRRMLASTRYISYCAIHRGSVPCSHRGASYYHCQPGAQANPYHRGCSAITRPKFIYSWEFGPTNLLLVETLLSLRATLPQIMVSSSHIL</sequence>
<dbReference type="GO" id="GO:0040008">
    <property type="term" value="P:regulation of growth"/>
    <property type="evidence" value="ECO:0007669"/>
    <property type="project" value="UniProtKB-ARBA"/>
</dbReference>
<evidence type="ECO:0000256" key="6">
    <source>
        <dbReference type="ARBA" id="ARBA00023157"/>
    </source>
</evidence>
<dbReference type="Proteomes" id="UP000289340">
    <property type="component" value="Chromosome 18"/>
</dbReference>
<dbReference type="Pfam" id="PF05498">
    <property type="entry name" value="RALF"/>
    <property type="match status" value="1"/>
</dbReference>